<gene>
    <name evidence="9" type="primary">moaA/CNX2</name>
    <name evidence="9" type="ORF">MAMC_01109</name>
</gene>
<dbReference type="InterPro" id="IPR050377">
    <property type="entry name" value="Radical_SAM_PqqE_MftC-like"/>
</dbReference>
<dbReference type="InterPro" id="IPR007197">
    <property type="entry name" value="rSAM"/>
</dbReference>
<proteinExistence type="predicted"/>
<dbReference type="SFLD" id="SFLDS00029">
    <property type="entry name" value="Radical_SAM"/>
    <property type="match status" value="1"/>
</dbReference>
<keyword evidence="10" id="KW-1185">Reference proteome</keyword>
<evidence type="ECO:0000259" key="8">
    <source>
        <dbReference type="PROSITE" id="PS51918"/>
    </source>
</evidence>
<feature type="domain" description="Radical SAM core" evidence="8">
    <location>
        <begin position="24"/>
        <end position="128"/>
    </location>
</feature>
<dbReference type="EMBL" id="CABFUZ020000116">
    <property type="protein sequence ID" value="VVM06459.1"/>
    <property type="molecule type" value="Genomic_DNA"/>
</dbReference>
<evidence type="ECO:0000256" key="3">
    <source>
        <dbReference type="ARBA" id="ARBA00022691"/>
    </source>
</evidence>
<sequence>MPSTRAASAETEGVVGEQTKTLDLGYPFSLLCEVTFRCPLQCPYCSNPLAFARALHDELGTKEWLRVLEEAAGLGIVQANFSGGEPLLRKDLPELIGMAHRLGLYTNLSTGGTLLTPELAKRLKEAGL</sequence>
<dbReference type="InterPro" id="IPR000385">
    <property type="entry name" value="MoaA_NifB_PqqE_Fe-S-bd_CS"/>
</dbReference>
<dbReference type="AlphaFoldDB" id="A0A5E6MBA5"/>
<dbReference type="SFLD" id="SFLDG01067">
    <property type="entry name" value="SPASM/twitch_domain_containing"/>
    <property type="match status" value="1"/>
</dbReference>
<evidence type="ECO:0000313" key="10">
    <source>
        <dbReference type="Proteomes" id="UP000381693"/>
    </source>
</evidence>
<dbReference type="PANTHER" id="PTHR11228">
    <property type="entry name" value="RADICAL SAM DOMAIN PROTEIN"/>
    <property type="match status" value="1"/>
</dbReference>
<dbReference type="OrthoDB" id="9782387at2"/>
<evidence type="ECO:0000256" key="7">
    <source>
        <dbReference type="ARBA" id="ARBA00023014"/>
    </source>
</evidence>
<organism evidence="9 10">
    <name type="scientific">Methylacidimicrobium cyclopophantes</name>
    <dbReference type="NCBI Taxonomy" id="1041766"/>
    <lineage>
        <taxon>Bacteria</taxon>
        <taxon>Pseudomonadati</taxon>
        <taxon>Verrucomicrobiota</taxon>
        <taxon>Methylacidimicrobium</taxon>
    </lineage>
</organism>
<keyword evidence="3" id="KW-0949">S-adenosyl-L-methionine</keyword>
<dbReference type="InterPro" id="IPR013785">
    <property type="entry name" value="Aldolase_TIM"/>
</dbReference>
<feature type="non-terminal residue" evidence="9">
    <location>
        <position position="128"/>
    </location>
</feature>
<dbReference type="CDD" id="cd01335">
    <property type="entry name" value="Radical_SAM"/>
    <property type="match status" value="1"/>
</dbReference>
<dbReference type="RefSeq" id="WP_142525143.1">
    <property type="nucleotide sequence ID" value="NZ_CABFUZ020000116.1"/>
</dbReference>
<reference evidence="9" key="1">
    <citation type="submission" date="2019-09" db="EMBL/GenBank/DDBJ databases">
        <authorList>
            <person name="Cremers G."/>
        </authorList>
    </citation>
    <scope>NUCLEOTIDE SEQUENCE [LARGE SCALE GENOMIC DNA]</scope>
    <source>
        <strain evidence="9">3B</strain>
    </source>
</reference>
<keyword evidence="6" id="KW-0408">Iron</keyword>
<keyword evidence="7" id="KW-0411">Iron-sulfur</keyword>
<dbReference type="GO" id="GO:0016491">
    <property type="term" value="F:oxidoreductase activity"/>
    <property type="evidence" value="ECO:0007669"/>
    <property type="project" value="UniProtKB-KW"/>
</dbReference>
<dbReference type="PROSITE" id="PS51918">
    <property type="entry name" value="RADICAL_SAM"/>
    <property type="match status" value="1"/>
</dbReference>
<dbReference type="Gene3D" id="3.20.20.70">
    <property type="entry name" value="Aldolase class I"/>
    <property type="match status" value="1"/>
</dbReference>
<comment type="caution">
    <text evidence="9">The sequence shown here is derived from an EMBL/GenBank/DDBJ whole genome shotgun (WGS) entry which is preliminary data.</text>
</comment>
<evidence type="ECO:0000256" key="5">
    <source>
        <dbReference type="ARBA" id="ARBA00023002"/>
    </source>
</evidence>
<dbReference type="PROSITE" id="PS01305">
    <property type="entry name" value="MOAA_NIFB_PQQE"/>
    <property type="match status" value="1"/>
</dbReference>
<comment type="cofactor">
    <cofactor evidence="1">
        <name>[4Fe-4S] cluster</name>
        <dbReference type="ChEBI" id="CHEBI:49883"/>
    </cofactor>
</comment>
<dbReference type="SUPFAM" id="SSF102114">
    <property type="entry name" value="Radical SAM enzymes"/>
    <property type="match status" value="1"/>
</dbReference>
<evidence type="ECO:0000256" key="4">
    <source>
        <dbReference type="ARBA" id="ARBA00022723"/>
    </source>
</evidence>
<evidence type="ECO:0000256" key="1">
    <source>
        <dbReference type="ARBA" id="ARBA00001966"/>
    </source>
</evidence>
<dbReference type="Pfam" id="PF04055">
    <property type="entry name" value="Radical_SAM"/>
    <property type="match status" value="1"/>
</dbReference>
<dbReference type="InterPro" id="IPR058240">
    <property type="entry name" value="rSAM_sf"/>
</dbReference>
<dbReference type="GO" id="GO:0061798">
    <property type="term" value="F:GTP 3',8'-cyclase activity"/>
    <property type="evidence" value="ECO:0007669"/>
    <property type="project" value="UniProtKB-EC"/>
</dbReference>
<dbReference type="EC" id="4.1.99.22" evidence="9"/>
<keyword evidence="2" id="KW-0004">4Fe-4S</keyword>
<protein>
    <submittedName>
        <fullName evidence="9">Partial GTP 3',8-cyclase</fullName>
        <ecNumber evidence="9">4.1.99.22</ecNumber>
    </submittedName>
</protein>
<dbReference type="PANTHER" id="PTHR11228:SF7">
    <property type="entry name" value="PQQA PEPTIDE CYCLASE"/>
    <property type="match status" value="1"/>
</dbReference>
<keyword evidence="9" id="KW-0456">Lyase</keyword>
<evidence type="ECO:0000256" key="6">
    <source>
        <dbReference type="ARBA" id="ARBA00023004"/>
    </source>
</evidence>
<name>A0A5E6MBA5_9BACT</name>
<dbReference type="GO" id="GO:0051539">
    <property type="term" value="F:4 iron, 4 sulfur cluster binding"/>
    <property type="evidence" value="ECO:0007669"/>
    <property type="project" value="UniProtKB-KW"/>
</dbReference>
<dbReference type="Proteomes" id="UP000381693">
    <property type="component" value="Unassembled WGS sequence"/>
</dbReference>
<dbReference type="GO" id="GO:0046872">
    <property type="term" value="F:metal ion binding"/>
    <property type="evidence" value="ECO:0007669"/>
    <property type="project" value="UniProtKB-KW"/>
</dbReference>
<keyword evidence="5" id="KW-0560">Oxidoreductase</keyword>
<accession>A0A5E6MBA5</accession>
<evidence type="ECO:0000313" key="9">
    <source>
        <dbReference type="EMBL" id="VVM06459.1"/>
    </source>
</evidence>
<evidence type="ECO:0000256" key="2">
    <source>
        <dbReference type="ARBA" id="ARBA00022485"/>
    </source>
</evidence>
<keyword evidence="4" id="KW-0479">Metal-binding</keyword>